<feature type="region of interest" description="Disordered" evidence="1">
    <location>
        <begin position="315"/>
        <end position="365"/>
    </location>
</feature>
<dbReference type="EMBL" id="KB822707">
    <property type="protein sequence ID" value="ETI21088.1"/>
    <property type="molecule type" value="Genomic_DNA"/>
</dbReference>
<evidence type="ECO:0000256" key="1">
    <source>
        <dbReference type="SAM" id="MobiDB-lite"/>
    </source>
</evidence>
<protein>
    <submittedName>
        <fullName evidence="2">Uncharacterized protein</fullName>
    </submittedName>
</protein>
<feature type="region of interest" description="Disordered" evidence="1">
    <location>
        <begin position="259"/>
        <end position="282"/>
    </location>
</feature>
<feature type="compositionally biased region" description="Low complexity" evidence="1">
    <location>
        <begin position="418"/>
        <end position="427"/>
    </location>
</feature>
<feature type="compositionally biased region" description="Polar residues" evidence="1">
    <location>
        <begin position="402"/>
        <end position="417"/>
    </location>
</feature>
<organism evidence="2 3">
    <name type="scientific">Cladophialophora carrionii CBS 160.54</name>
    <dbReference type="NCBI Taxonomy" id="1279043"/>
    <lineage>
        <taxon>Eukaryota</taxon>
        <taxon>Fungi</taxon>
        <taxon>Dikarya</taxon>
        <taxon>Ascomycota</taxon>
        <taxon>Pezizomycotina</taxon>
        <taxon>Eurotiomycetes</taxon>
        <taxon>Chaetothyriomycetidae</taxon>
        <taxon>Chaetothyriales</taxon>
        <taxon>Herpotrichiellaceae</taxon>
        <taxon>Cladophialophora</taxon>
    </lineage>
</organism>
<feature type="region of interest" description="Disordered" evidence="1">
    <location>
        <begin position="1"/>
        <end position="22"/>
    </location>
</feature>
<dbReference type="AlphaFoldDB" id="V9D474"/>
<evidence type="ECO:0000313" key="2">
    <source>
        <dbReference type="EMBL" id="ETI21088.1"/>
    </source>
</evidence>
<name>V9D474_9EURO</name>
<dbReference type="OrthoDB" id="4158501at2759"/>
<dbReference type="HOGENOM" id="CLU_025582_0_0_1"/>
<feature type="compositionally biased region" description="Polar residues" evidence="1">
    <location>
        <begin position="51"/>
        <end position="65"/>
    </location>
</feature>
<accession>V9D474</accession>
<evidence type="ECO:0000313" key="3">
    <source>
        <dbReference type="Proteomes" id="UP000030678"/>
    </source>
</evidence>
<dbReference type="RefSeq" id="XP_008729969.1">
    <property type="nucleotide sequence ID" value="XM_008731747.1"/>
</dbReference>
<feature type="region of interest" description="Disordered" evidence="1">
    <location>
        <begin position="402"/>
        <end position="443"/>
    </location>
</feature>
<feature type="compositionally biased region" description="Polar residues" evidence="1">
    <location>
        <begin position="107"/>
        <end position="121"/>
    </location>
</feature>
<gene>
    <name evidence="2" type="ORF">G647_07432</name>
</gene>
<dbReference type="Proteomes" id="UP000030678">
    <property type="component" value="Unassembled WGS sequence"/>
</dbReference>
<sequence>MSGYSAPYIGLPDPEKRRVGDMETQATQLSIAERRGKSWYKKLSLSIRGNGKSNRSSMIPENPTSPAKFKEDYLNKPLPALPSPEQPPYFEYMFADAGMRKKESTESLKSSVETDSNTQESTRSEHSEIRATNSNRSAESYGLNGSEVTQFAFAQAGVNVSTKDVIDNHFAALGTSLEGVLDLANLADDLEREKATEAFFGGVEAKEAPSPDHVPVVDEEGFVNRREGLEDWPQLWRHDKETLTKSTVRGSENLAVQHSDTPTEHNVNGAKHILQPKSQKNKVRLQDPSFPDSYPAVSPVIIVPAVQSVQSPVRAPGPLTIRKKNESQHRSHTGRISKKTRANKRHARDSFVTKSTIDQPKSDDDYNINLLPTKKIRVTETLADQDLSSPSRAVSVCGSISCPSSTDLTDPNTPNTSDVDITTNTDTNTDRDTDTDITDAEDGHSDTASVLSLKHKRLTTSLTGYPGQFESYEAEYLGVRATLACPELFTTGDSGHPNGLFTHTNFVADPTYPHREYTAAMLGALPVRDLALKHAETSTQSYACSSHVSALRTPTQEMLRREIHRECAAARLEGVSVGEYRYYQGFMSLEEYLAARVCVCWAFCWCSKLCGRYADVLCPCSGWIAVHGDDD</sequence>
<feature type="compositionally biased region" description="Basic residues" evidence="1">
    <location>
        <begin position="330"/>
        <end position="347"/>
    </location>
</feature>
<dbReference type="GeneID" id="19985925"/>
<reference evidence="2 3" key="1">
    <citation type="submission" date="2013-03" db="EMBL/GenBank/DDBJ databases">
        <title>The Genome Sequence of Cladophialophora carrionii CBS 160.54.</title>
        <authorList>
            <consortium name="The Broad Institute Genomics Platform"/>
            <person name="Cuomo C."/>
            <person name="de Hoog S."/>
            <person name="Gorbushina A."/>
            <person name="Walker B."/>
            <person name="Young S.K."/>
            <person name="Zeng Q."/>
            <person name="Gargeya S."/>
            <person name="Fitzgerald M."/>
            <person name="Haas B."/>
            <person name="Abouelleil A."/>
            <person name="Allen A.W."/>
            <person name="Alvarado L."/>
            <person name="Arachchi H.M."/>
            <person name="Berlin A.M."/>
            <person name="Chapman S.B."/>
            <person name="Gainer-Dewar J."/>
            <person name="Goldberg J."/>
            <person name="Griggs A."/>
            <person name="Gujja S."/>
            <person name="Hansen M."/>
            <person name="Howarth C."/>
            <person name="Imamovic A."/>
            <person name="Ireland A."/>
            <person name="Larimer J."/>
            <person name="McCowan C."/>
            <person name="Murphy C."/>
            <person name="Pearson M."/>
            <person name="Poon T.W."/>
            <person name="Priest M."/>
            <person name="Roberts A."/>
            <person name="Saif S."/>
            <person name="Shea T."/>
            <person name="Sisk P."/>
            <person name="Sykes S."/>
            <person name="Wortman J."/>
            <person name="Nusbaum C."/>
            <person name="Birren B."/>
        </authorList>
    </citation>
    <scope>NUCLEOTIDE SEQUENCE [LARGE SCALE GENOMIC DNA]</scope>
    <source>
        <strain evidence="2 3">CBS 160.54</strain>
    </source>
</reference>
<proteinExistence type="predicted"/>
<dbReference type="VEuPathDB" id="FungiDB:G647_07432"/>
<feature type="region of interest" description="Disordered" evidence="1">
    <location>
        <begin position="103"/>
        <end position="140"/>
    </location>
</feature>
<feature type="region of interest" description="Disordered" evidence="1">
    <location>
        <begin position="45"/>
        <end position="87"/>
    </location>
</feature>